<organism evidence="2 3">
    <name type="scientific">Variovorax guangxiensis</name>
    <dbReference type="NCBI Taxonomy" id="1775474"/>
    <lineage>
        <taxon>Bacteria</taxon>
        <taxon>Pseudomonadati</taxon>
        <taxon>Pseudomonadota</taxon>
        <taxon>Betaproteobacteria</taxon>
        <taxon>Burkholderiales</taxon>
        <taxon>Comamonadaceae</taxon>
        <taxon>Variovorax</taxon>
    </lineage>
</organism>
<dbReference type="RefSeq" id="WP_126021046.1">
    <property type="nucleotide sequence ID" value="NZ_RXFT01000002.1"/>
</dbReference>
<dbReference type="AlphaFoldDB" id="A0A3S1EYZ0"/>
<dbReference type="Proteomes" id="UP000281118">
    <property type="component" value="Unassembled WGS sequence"/>
</dbReference>
<keyword evidence="1" id="KW-1133">Transmembrane helix</keyword>
<dbReference type="NCBIfam" id="TIGR02532">
    <property type="entry name" value="IV_pilin_GFxxxE"/>
    <property type="match status" value="1"/>
</dbReference>
<keyword evidence="1" id="KW-0472">Membrane</keyword>
<protein>
    <submittedName>
        <fullName evidence="2">Prepilin-type N-terminal cleavage/methylation domain-containing protein</fullName>
    </submittedName>
</protein>
<proteinExistence type="predicted"/>
<dbReference type="EMBL" id="RXFT01000002">
    <property type="protein sequence ID" value="RUR66880.1"/>
    <property type="molecule type" value="Genomic_DNA"/>
</dbReference>
<comment type="caution">
    <text evidence="2">The sequence shown here is derived from an EMBL/GenBank/DDBJ whole genome shotgun (WGS) entry which is preliminary data.</text>
</comment>
<evidence type="ECO:0000313" key="3">
    <source>
        <dbReference type="Proteomes" id="UP000281118"/>
    </source>
</evidence>
<keyword evidence="1" id="KW-0812">Transmembrane</keyword>
<evidence type="ECO:0000256" key="1">
    <source>
        <dbReference type="SAM" id="Phobius"/>
    </source>
</evidence>
<feature type="transmembrane region" description="Helical" evidence="1">
    <location>
        <begin position="20"/>
        <end position="40"/>
    </location>
</feature>
<gene>
    <name evidence="2" type="ORF">EJP67_07345</name>
</gene>
<dbReference type="Pfam" id="PF07963">
    <property type="entry name" value="N_methyl"/>
    <property type="match status" value="1"/>
</dbReference>
<evidence type="ECO:0000313" key="2">
    <source>
        <dbReference type="EMBL" id="RUR66880.1"/>
    </source>
</evidence>
<dbReference type="Pfam" id="PF16074">
    <property type="entry name" value="PilW"/>
    <property type="match status" value="1"/>
</dbReference>
<dbReference type="GO" id="GO:0043683">
    <property type="term" value="P:type IV pilus assembly"/>
    <property type="evidence" value="ECO:0007669"/>
    <property type="project" value="InterPro"/>
</dbReference>
<dbReference type="InterPro" id="IPR032092">
    <property type="entry name" value="PilW"/>
</dbReference>
<accession>A0A3S1EYZ0</accession>
<dbReference type="InterPro" id="IPR012902">
    <property type="entry name" value="N_methyl_site"/>
</dbReference>
<name>A0A3S1EYZ0_9BURK</name>
<dbReference type="OrthoDB" id="8533459at2"/>
<reference evidence="2 3" key="1">
    <citation type="submission" date="2018-12" db="EMBL/GenBank/DDBJ databases">
        <title>The genome sequences of Variovorax guangxiensis DSM 27352.</title>
        <authorList>
            <person name="Gao J."/>
            <person name="Sun J."/>
        </authorList>
    </citation>
    <scope>NUCLEOTIDE SEQUENCE [LARGE SCALE GENOMIC DNA]</scope>
    <source>
        <strain evidence="2 3">DSM 27352</strain>
    </source>
</reference>
<sequence>MSVRLVGSAVRECGLTLIELLVAMVIALVVTLAITSAVIFGESTKRTTTSVNDINQSGSYAAYLLDRAGRSAGSGFTQSGDLGVFGCKLQAKRNNSVILPRTTVFPAPFEKFLGSASNVADLRVAPLLIGKGQSSDGKSDVLMMMGGNAAAGDVPRPIIAAGASANIVRLDNTVQIKKNDIALVSRVDPSGTSDCLLEQVDTSFVDSSNNELLTLNGMYYTAGVGTTLASLAASGTAYLTPLGNYTANNVQFQLFGIGPNNTLVSYDLLRNDGTDSIQTLADGVMEMHALYGLDTNGDGIINSWVAPDATGYDVLTMMKSANLIKQVVAVRVGLILRSATLEREDVSMTIPAMFSDTDLKRDPVTLTGDDRRYRYRVVEFTIPLRNALLLLKS</sequence>